<dbReference type="AlphaFoldDB" id="A0A8G0PHT3"/>
<dbReference type="Proteomes" id="UP000826661">
    <property type="component" value="Chromosome V"/>
</dbReference>
<reference evidence="1 2" key="1">
    <citation type="journal article" date="2021" name="BMC Genomics">
        <title>Telomere-to-telomere genome assembly of asparaginase-producing Trichoderma simmonsii.</title>
        <authorList>
            <person name="Chung D."/>
            <person name="Kwon Y.M."/>
            <person name="Yang Y."/>
        </authorList>
    </citation>
    <scope>NUCLEOTIDE SEQUENCE [LARGE SCALE GENOMIC DNA]</scope>
    <source>
        <strain evidence="1 2">GH-Sj1</strain>
    </source>
</reference>
<name>A0A8G0PHT3_9HYPO</name>
<protein>
    <submittedName>
        <fullName evidence="1">Uncharacterized protein</fullName>
    </submittedName>
</protein>
<organism evidence="1 2">
    <name type="scientific">Trichoderma simmonsii</name>
    <dbReference type="NCBI Taxonomy" id="1491479"/>
    <lineage>
        <taxon>Eukaryota</taxon>
        <taxon>Fungi</taxon>
        <taxon>Dikarya</taxon>
        <taxon>Ascomycota</taxon>
        <taxon>Pezizomycotina</taxon>
        <taxon>Sordariomycetes</taxon>
        <taxon>Hypocreomycetidae</taxon>
        <taxon>Hypocreales</taxon>
        <taxon>Hypocreaceae</taxon>
        <taxon>Trichoderma</taxon>
    </lineage>
</organism>
<evidence type="ECO:0000313" key="2">
    <source>
        <dbReference type="Proteomes" id="UP000826661"/>
    </source>
</evidence>
<proteinExistence type="predicted"/>
<dbReference type="EMBL" id="CP075868">
    <property type="protein sequence ID" value="QYT03066.1"/>
    <property type="molecule type" value="Genomic_DNA"/>
</dbReference>
<accession>A0A8G0PHT3</accession>
<sequence length="115" mass="13109">MKYYRETVIDVIARILPSPVASILRDTTEVQIHRNSSSTRCTLYLLPNKKRLGKKKKGQRVVKLGFSVRATEKGLVMWFPSSGLHGFLRPRVFGAAGRKILFPPTLLHSQSRCYH</sequence>
<gene>
    <name evidence="1" type="ORF">H0G86_010039</name>
</gene>
<evidence type="ECO:0000313" key="1">
    <source>
        <dbReference type="EMBL" id="QYT03066.1"/>
    </source>
</evidence>
<keyword evidence="2" id="KW-1185">Reference proteome</keyword>